<name>A0ABU6U7E8_9FABA</name>
<gene>
    <name evidence="2" type="ORF">PIB30_013857</name>
</gene>
<keyword evidence="3" id="KW-1185">Reference proteome</keyword>
<proteinExistence type="predicted"/>
<feature type="compositionally biased region" description="Low complexity" evidence="1">
    <location>
        <begin position="48"/>
        <end position="57"/>
    </location>
</feature>
<evidence type="ECO:0000256" key="1">
    <source>
        <dbReference type="SAM" id="MobiDB-lite"/>
    </source>
</evidence>
<feature type="region of interest" description="Disordered" evidence="1">
    <location>
        <begin position="32"/>
        <end position="60"/>
    </location>
</feature>
<reference evidence="2 3" key="1">
    <citation type="journal article" date="2023" name="Plants (Basel)">
        <title>Bridging the Gap: Combining Genomics and Transcriptomics Approaches to Understand Stylosanthes scabra, an Orphan Legume from the Brazilian Caatinga.</title>
        <authorList>
            <person name="Ferreira-Neto J.R.C."/>
            <person name="da Silva M.D."/>
            <person name="Binneck E."/>
            <person name="de Melo N.F."/>
            <person name="da Silva R.H."/>
            <person name="de Melo A.L.T.M."/>
            <person name="Pandolfi V."/>
            <person name="Bustamante F.O."/>
            <person name="Brasileiro-Vidal A.C."/>
            <person name="Benko-Iseppon A.M."/>
        </authorList>
    </citation>
    <scope>NUCLEOTIDE SEQUENCE [LARGE SCALE GENOMIC DNA]</scope>
    <source>
        <tissue evidence="2">Leaves</tissue>
    </source>
</reference>
<comment type="caution">
    <text evidence="2">The sequence shown here is derived from an EMBL/GenBank/DDBJ whole genome shotgun (WGS) entry which is preliminary data.</text>
</comment>
<dbReference type="EMBL" id="JASCZI010120865">
    <property type="protein sequence ID" value="MED6156365.1"/>
    <property type="molecule type" value="Genomic_DNA"/>
</dbReference>
<accession>A0ABU6U7E8</accession>
<organism evidence="2 3">
    <name type="scientific">Stylosanthes scabra</name>
    <dbReference type="NCBI Taxonomy" id="79078"/>
    <lineage>
        <taxon>Eukaryota</taxon>
        <taxon>Viridiplantae</taxon>
        <taxon>Streptophyta</taxon>
        <taxon>Embryophyta</taxon>
        <taxon>Tracheophyta</taxon>
        <taxon>Spermatophyta</taxon>
        <taxon>Magnoliopsida</taxon>
        <taxon>eudicotyledons</taxon>
        <taxon>Gunneridae</taxon>
        <taxon>Pentapetalae</taxon>
        <taxon>rosids</taxon>
        <taxon>fabids</taxon>
        <taxon>Fabales</taxon>
        <taxon>Fabaceae</taxon>
        <taxon>Papilionoideae</taxon>
        <taxon>50 kb inversion clade</taxon>
        <taxon>dalbergioids sensu lato</taxon>
        <taxon>Dalbergieae</taxon>
        <taxon>Pterocarpus clade</taxon>
        <taxon>Stylosanthes</taxon>
    </lineage>
</organism>
<evidence type="ECO:0000313" key="2">
    <source>
        <dbReference type="EMBL" id="MED6156365.1"/>
    </source>
</evidence>
<dbReference type="Proteomes" id="UP001341840">
    <property type="component" value="Unassembled WGS sequence"/>
</dbReference>
<protein>
    <submittedName>
        <fullName evidence="2">Uncharacterized protein</fullName>
    </submittedName>
</protein>
<evidence type="ECO:0000313" key="3">
    <source>
        <dbReference type="Proteomes" id="UP001341840"/>
    </source>
</evidence>
<sequence>MHTTNGNNSTLMPMTPSHTIKAICHSRVVIPMPPSTPPTKLYPGSGEGSQEPSSPLPWTTSLVASSQKNTKNSVAKQLRSSDILNLVPSQALTNILITL</sequence>